<protein>
    <submittedName>
        <fullName evidence="2">EAL domain-containing protein</fullName>
    </submittedName>
</protein>
<comment type="caution">
    <text evidence="2">The sequence shown here is derived from an EMBL/GenBank/DDBJ whole genome shotgun (WGS) entry which is preliminary data.</text>
</comment>
<dbReference type="InterPro" id="IPR035919">
    <property type="entry name" value="EAL_sf"/>
</dbReference>
<evidence type="ECO:0000259" key="1">
    <source>
        <dbReference type="PROSITE" id="PS50883"/>
    </source>
</evidence>
<dbReference type="Proteomes" id="UP001457898">
    <property type="component" value="Unassembled WGS sequence"/>
</dbReference>
<proteinExistence type="predicted"/>
<evidence type="ECO:0000313" key="3">
    <source>
        <dbReference type="Proteomes" id="UP001457898"/>
    </source>
</evidence>
<dbReference type="SUPFAM" id="SSF141868">
    <property type="entry name" value="EAL domain-like"/>
    <property type="match status" value="1"/>
</dbReference>
<sequence length="67" mass="7584">MSTVFHEMGLQVLAEGVENAQQEAFVKSCGIDYIQGFYFTKPLPEEEAFAFIRNAQAKQEMIRGIQP</sequence>
<dbReference type="PANTHER" id="PTHR33121">
    <property type="entry name" value="CYCLIC DI-GMP PHOSPHODIESTERASE PDEF"/>
    <property type="match status" value="1"/>
</dbReference>
<dbReference type="Pfam" id="PF00563">
    <property type="entry name" value="EAL"/>
    <property type="match status" value="1"/>
</dbReference>
<dbReference type="PANTHER" id="PTHR33121:SF71">
    <property type="entry name" value="OXYGEN SENSOR PROTEIN DOSP"/>
    <property type="match status" value="1"/>
</dbReference>
<gene>
    <name evidence="2" type="ORF">WMO65_14800</name>
</gene>
<dbReference type="PROSITE" id="PS50883">
    <property type="entry name" value="EAL"/>
    <property type="match status" value="1"/>
</dbReference>
<dbReference type="EMBL" id="JBBMFP010000013">
    <property type="protein sequence ID" value="MEQ2432275.1"/>
    <property type="molecule type" value="Genomic_DNA"/>
</dbReference>
<feature type="domain" description="EAL" evidence="1">
    <location>
        <begin position="1"/>
        <end position="56"/>
    </location>
</feature>
<dbReference type="Gene3D" id="3.20.20.450">
    <property type="entry name" value="EAL domain"/>
    <property type="match status" value="1"/>
</dbReference>
<keyword evidence="3" id="KW-1185">Reference proteome</keyword>
<name>A0ABV1DPG3_9FIRM</name>
<organism evidence="2 3">
    <name type="scientific">Blautia caccae</name>
    <dbReference type="NCBI Taxonomy" id="3133175"/>
    <lineage>
        <taxon>Bacteria</taxon>
        <taxon>Bacillati</taxon>
        <taxon>Bacillota</taxon>
        <taxon>Clostridia</taxon>
        <taxon>Lachnospirales</taxon>
        <taxon>Lachnospiraceae</taxon>
        <taxon>Blautia</taxon>
    </lineage>
</organism>
<dbReference type="InterPro" id="IPR001633">
    <property type="entry name" value="EAL_dom"/>
</dbReference>
<evidence type="ECO:0000313" key="2">
    <source>
        <dbReference type="EMBL" id="MEQ2432275.1"/>
    </source>
</evidence>
<dbReference type="RefSeq" id="WP_148393345.1">
    <property type="nucleotide sequence ID" value="NZ_JBBMFP010000013.1"/>
</dbReference>
<reference evidence="2 3" key="1">
    <citation type="submission" date="2024-03" db="EMBL/GenBank/DDBJ databases">
        <title>Human intestinal bacterial collection.</title>
        <authorList>
            <person name="Pauvert C."/>
            <person name="Hitch T.C.A."/>
            <person name="Clavel T."/>
        </authorList>
    </citation>
    <scope>NUCLEOTIDE SEQUENCE [LARGE SCALE GENOMIC DNA]</scope>
    <source>
        <strain evidence="2 3">CLA-SR-H028</strain>
    </source>
</reference>
<dbReference type="InterPro" id="IPR050706">
    <property type="entry name" value="Cyclic-di-GMP_PDE-like"/>
</dbReference>
<accession>A0ABV1DPG3</accession>